<keyword evidence="11" id="KW-0670">Pyruvate</keyword>
<reference evidence="11 12" key="2">
    <citation type="journal article" date="2010" name="Stand. Genomic Sci.">
        <title>Complete genome sequence of Desulfohalobium retbaense type strain (HR(100)).</title>
        <authorList>
            <person name="Spring S."/>
            <person name="Nolan M."/>
            <person name="Lapidus A."/>
            <person name="Glavina Del Rio T."/>
            <person name="Copeland A."/>
            <person name="Tice H."/>
            <person name="Cheng J.F."/>
            <person name="Lucas S."/>
            <person name="Land M."/>
            <person name="Chen F."/>
            <person name="Bruce D."/>
            <person name="Goodwin L."/>
            <person name="Pitluck S."/>
            <person name="Ivanova N."/>
            <person name="Mavromatis K."/>
            <person name="Mikhailova N."/>
            <person name="Pati A."/>
            <person name="Chen A."/>
            <person name="Palaniappan K."/>
            <person name="Hauser L."/>
            <person name="Chang Y.J."/>
            <person name="Jeffries C.D."/>
            <person name="Munk C."/>
            <person name="Kiss H."/>
            <person name="Chain P."/>
            <person name="Han C."/>
            <person name="Brettin T."/>
            <person name="Detter J.C."/>
            <person name="Schuler E."/>
            <person name="Goker M."/>
            <person name="Rohde M."/>
            <person name="Bristow J."/>
            <person name="Eisen J.A."/>
            <person name="Markowitz V."/>
            <person name="Hugenholtz P."/>
            <person name="Kyrpides N.C."/>
            <person name="Klenk H.P."/>
        </authorList>
    </citation>
    <scope>NUCLEOTIDE SEQUENCE [LARGE SCALE GENOMIC DNA]</scope>
    <source>
        <strain evidence="11 12">DSM 5692</strain>
    </source>
</reference>
<comment type="catalytic activity">
    <reaction evidence="7">
        <text>N(6)-biotinyl-L-lysyl-[protein] + hydrogencarbonate + ATP = N(6)-carboxybiotinyl-L-lysyl-[protein] + ADP + phosphate + H(+)</text>
        <dbReference type="Rhea" id="RHEA:13501"/>
        <dbReference type="Rhea" id="RHEA-COMP:10505"/>
        <dbReference type="Rhea" id="RHEA-COMP:10506"/>
        <dbReference type="ChEBI" id="CHEBI:15378"/>
        <dbReference type="ChEBI" id="CHEBI:17544"/>
        <dbReference type="ChEBI" id="CHEBI:30616"/>
        <dbReference type="ChEBI" id="CHEBI:43474"/>
        <dbReference type="ChEBI" id="CHEBI:83144"/>
        <dbReference type="ChEBI" id="CHEBI:83145"/>
        <dbReference type="ChEBI" id="CHEBI:456216"/>
        <dbReference type="EC" id="6.3.4.14"/>
    </reaction>
</comment>
<keyword evidence="5 8" id="KW-0067">ATP-binding</keyword>
<evidence type="ECO:0000259" key="9">
    <source>
        <dbReference type="PROSITE" id="PS50975"/>
    </source>
</evidence>
<gene>
    <name evidence="11" type="ordered locus">Dret_1120</name>
</gene>
<dbReference type="Gene3D" id="3.30.470.20">
    <property type="entry name" value="ATP-grasp fold, B domain"/>
    <property type="match status" value="1"/>
</dbReference>
<dbReference type="Gene3D" id="3.30.1490.20">
    <property type="entry name" value="ATP-grasp fold, A domain"/>
    <property type="match status" value="1"/>
</dbReference>
<dbReference type="GO" id="GO:0046872">
    <property type="term" value="F:metal ion binding"/>
    <property type="evidence" value="ECO:0007669"/>
    <property type="project" value="InterPro"/>
</dbReference>
<evidence type="ECO:0000256" key="5">
    <source>
        <dbReference type="ARBA" id="ARBA00022840"/>
    </source>
</evidence>
<dbReference type="EC" id="6.3.4.14" evidence="2"/>
<keyword evidence="6" id="KW-0092">Biotin</keyword>
<dbReference type="InterPro" id="IPR011761">
    <property type="entry name" value="ATP-grasp"/>
</dbReference>
<dbReference type="GO" id="GO:0005524">
    <property type="term" value="F:ATP binding"/>
    <property type="evidence" value="ECO:0007669"/>
    <property type="project" value="UniProtKB-UniRule"/>
</dbReference>
<dbReference type="PROSITE" id="PS50979">
    <property type="entry name" value="BC"/>
    <property type="match status" value="1"/>
</dbReference>
<evidence type="ECO:0000256" key="7">
    <source>
        <dbReference type="ARBA" id="ARBA00048600"/>
    </source>
</evidence>
<reference evidence="12" key="1">
    <citation type="submission" date="2009-09" db="EMBL/GenBank/DDBJ databases">
        <title>The complete chromosome of Desulfohalobium retbaense DSM 5692.</title>
        <authorList>
            <consortium name="US DOE Joint Genome Institute (JGI-PGF)"/>
            <person name="Lucas S."/>
            <person name="Copeland A."/>
            <person name="Lapidus A."/>
            <person name="Glavina del Rio T."/>
            <person name="Dalin E."/>
            <person name="Tice H."/>
            <person name="Bruce D."/>
            <person name="Goodwin L."/>
            <person name="Pitluck S."/>
            <person name="Kyrpides N."/>
            <person name="Mavromatis K."/>
            <person name="Ivanova N."/>
            <person name="Mikhailova N."/>
            <person name="Munk A.C."/>
            <person name="Brettin T."/>
            <person name="Detter J.C."/>
            <person name="Han C."/>
            <person name="Tapia R."/>
            <person name="Larimer F."/>
            <person name="Land M."/>
            <person name="Hauser L."/>
            <person name="Markowitz V."/>
            <person name="Cheng J.-F."/>
            <person name="Hugenholtz P."/>
            <person name="Woyke T."/>
            <person name="Wu D."/>
            <person name="Spring S."/>
            <person name="Klenk H.-P."/>
            <person name="Eisen J.A."/>
        </authorList>
    </citation>
    <scope>NUCLEOTIDE SEQUENCE [LARGE SCALE GENOMIC DNA]</scope>
    <source>
        <strain evidence="12">DSM 5692</strain>
    </source>
</reference>
<feature type="domain" description="ATP-grasp" evidence="9">
    <location>
        <begin position="124"/>
        <end position="347"/>
    </location>
</feature>
<dbReference type="GO" id="GO:0004075">
    <property type="term" value="F:biotin carboxylase activity"/>
    <property type="evidence" value="ECO:0007669"/>
    <property type="project" value="UniProtKB-EC"/>
</dbReference>
<evidence type="ECO:0000259" key="10">
    <source>
        <dbReference type="PROSITE" id="PS50979"/>
    </source>
</evidence>
<evidence type="ECO:0000256" key="8">
    <source>
        <dbReference type="PROSITE-ProRule" id="PRU00409"/>
    </source>
</evidence>
<dbReference type="Proteomes" id="UP000001052">
    <property type="component" value="Chromosome"/>
</dbReference>
<evidence type="ECO:0000256" key="4">
    <source>
        <dbReference type="ARBA" id="ARBA00022741"/>
    </source>
</evidence>
<comment type="function">
    <text evidence="1">This protein is a component of the acetyl coenzyme A carboxylase complex; first, biotin carboxylase catalyzes the carboxylation of the carrier protein and then the transcarboxylase transfers the carboxyl group to form malonyl-CoA.</text>
</comment>
<organism evidence="11 12">
    <name type="scientific">Desulfohalobium retbaense (strain ATCC 49708 / DSM 5692 / JCM 16813 / HR100)</name>
    <dbReference type="NCBI Taxonomy" id="485915"/>
    <lineage>
        <taxon>Bacteria</taxon>
        <taxon>Pseudomonadati</taxon>
        <taxon>Thermodesulfobacteriota</taxon>
        <taxon>Desulfovibrionia</taxon>
        <taxon>Desulfovibrionales</taxon>
        <taxon>Desulfohalobiaceae</taxon>
        <taxon>Desulfohalobium</taxon>
    </lineage>
</organism>
<dbReference type="Pfam" id="PF02785">
    <property type="entry name" value="Biotin_carb_C"/>
    <property type="match status" value="1"/>
</dbReference>
<evidence type="ECO:0000313" key="12">
    <source>
        <dbReference type="Proteomes" id="UP000001052"/>
    </source>
</evidence>
<dbReference type="KEGG" id="drt:Dret_1120"/>
<dbReference type="Pfam" id="PF00289">
    <property type="entry name" value="Biotin_carb_N"/>
    <property type="match status" value="1"/>
</dbReference>
<dbReference type="SMART" id="SM00878">
    <property type="entry name" value="Biotin_carb_C"/>
    <property type="match status" value="1"/>
</dbReference>
<dbReference type="PANTHER" id="PTHR48095:SF2">
    <property type="entry name" value="BIOTIN CARBOXYLASE, CHLOROPLASTIC"/>
    <property type="match status" value="1"/>
</dbReference>
<dbReference type="PANTHER" id="PTHR48095">
    <property type="entry name" value="PYRUVATE CARBOXYLASE SUBUNIT A"/>
    <property type="match status" value="1"/>
</dbReference>
<dbReference type="SUPFAM" id="SSF52440">
    <property type="entry name" value="PreATP-grasp domain"/>
    <property type="match status" value="1"/>
</dbReference>
<dbReference type="InterPro" id="IPR011054">
    <property type="entry name" value="Rudment_hybrid_motif"/>
</dbReference>
<dbReference type="PROSITE" id="PS50975">
    <property type="entry name" value="ATP_GRASP"/>
    <property type="match status" value="1"/>
</dbReference>
<evidence type="ECO:0000313" key="11">
    <source>
        <dbReference type="EMBL" id="ACV68408.1"/>
    </source>
</evidence>
<dbReference type="HOGENOM" id="CLU_000395_3_2_7"/>
<dbReference type="InterPro" id="IPR011764">
    <property type="entry name" value="Biotin_carboxylation_dom"/>
</dbReference>
<dbReference type="RefSeq" id="WP_015751559.1">
    <property type="nucleotide sequence ID" value="NC_013223.1"/>
</dbReference>
<dbReference type="eggNOG" id="COG0439">
    <property type="taxonomic scope" value="Bacteria"/>
</dbReference>
<accession>C8X285</accession>
<dbReference type="SUPFAM" id="SSF56059">
    <property type="entry name" value="Glutathione synthetase ATP-binding domain-like"/>
    <property type="match status" value="1"/>
</dbReference>
<protein>
    <recommendedName>
        <fullName evidence="2">biotin carboxylase</fullName>
        <ecNumber evidence="2">6.3.4.14</ecNumber>
    </recommendedName>
</protein>
<dbReference type="SUPFAM" id="SSF51246">
    <property type="entry name" value="Rudiment single hybrid motif"/>
    <property type="match status" value="1"/>
</dbReference>
<keyword evidence="4 8" id="KW-0547">Nucleotide-binding</keyword>
<sequence>MDARHKVLIANRGEIAVRIIQACVQLGLDFVCVYTEQDADSGHCDLARHHGGDAALYRINSYLDPNEILAVADAAGATAVHPGYGFFSEDFRFARRVVERKRGLIFIGPSWQVIRDLGDKINTKRLARSLDVPTVPGSDRPIFDELEAEEIAENLFDFQLDQGVERPIILVKASAGGGGMGIEEVDDMDKFRQVLRRIRNYAKRQFRDEGVLIEQRIFDFNHLEVQVVAERGGQNIVHFGTRNCTIQSTGRQKRVEIAPGFAPQEVSYAFNAQRVLDNITEYSLRMAREVGYDNVGTWEWIVSPTGQPFLMEVNTRIQVENGVSAAISRIKGESGVNLLAEQIRLALGDNMGYTQNDITFDGIGVEYRIIAEDPDNKFAPWVGRIDSFQWPDYPWLKMHTQVPLDRAYEIPTDYDPNLALAIVWGEDLDQVKRRGHRLLDTIDLQGENKSAESLRSNLRFLAANTDHILEF</sequence>
<keyword evidence="12" id="KW-1185">Reference proteome</keyword>
<dbReference type="InterPro" id="IPR051602">
    <property type="entry name" value="ACC_Biotin_Carboxylase"/>
</dbReference>
<dbReference type="InterPro" id="IPR005481">
    <property type="entry name" value="BC-like_N"/>
</dbReference>
<dbReference type="Gene3D" id="3.40.50.20">
    <property type="match status" value="1"/>
</dbReference>
<evidence type="ECO:0000256" key="1">
    <source>
        <dbReference type="ARBA" id="ARBA00003761"/>
    </source>
</evidence>
<dbReference type="InterPro" id="IPR005479">
    <property type="entry name" value="CPAse_ATP-bd"/>
</dbReference>
<dbReference type="AlphaFoldDB" id="C8X285"/>
<feature type="domain" description="Biotin carboxylation" evidence="10">
    <location>
        <begin position="3"/>
        <end position="471"/>
    </location>
</feature>
<name>C8X285_DESRD</name>
<dbReference type="InterPro" id="IPR016185">
    <property type="entry name" value="PreATP-grasp_dom_sf"/>
</dbReference>
<dbReference type="InterPro" id="IPR013815">
    <property type="entry name" value="ATP_grasp_subdomain_1"/>
</dbReference>
<evidence type="ECO:0000256" key="3">
    <source>
        <dbReference type="ARBA" id="ARBA00022598"/>
    </source>
</evidence>
<keyword evidence="3 11" id="KW-0436">Ligase</keyword>
<evidence type="ECO:0000256" key="2">
    <source>
        <dbReference type="ARBA" id="ARBA00013263"/>
    </source>
</evidence>
<dbReference type="PROSITE" id="PS00867">
    <property type="entry name" value="CPSASE_2"/>
    <property type="match status" value="1"/>
</dbReference>
<dbReference type="OrthoDB" id="9769961at2"/>
<dbReference type="Pfam" id="PF02786">
    <property type="entry name" value="CPSase_L_D2"/>
    <property type="match status" value="1"/>
</dbReference>
<dbReference type="InterPro" id="IPR005482">
    <property type="entry name" value="Biotin_COase_C"/>
</dbReference>
<evidence type="ECO:0000256" key="6">
    <source>
        <dbReference type="ARBA" id="ARBA00023267"/>
    </source>
</evidence>
<proteinExistence type="predicted"/>
<dbReference type="EMBL" id="CP001734">
    <property type="protein sequence ID" value="ACV68408.1"/>
    <property type="molecule type" value="Genomic_DNA"/>
</dbReference>
<dbReference type="STRING" id="485915.Dret_1120"/>